<gene>
    <name evidence="3" type="ORF">FGLOB1_8116</name>
</gene>
<evidence type="ECO:0000313" key="3">
    <source>
        <dbReference type="EMBL" id="KAF5705231.1"/>
    </source>
</evidence>
<evidence type="ECO:0000256" key="1">
    <source>
        <dbReference type="SAM" id="MobiDB-lite"/>
    </source>
</evidence>
<sequence length="572" mass="63487">MDNLHALAADGSKQHVFISGLRETGRGSDPFADQLEVPTPRREDSTDYPRTENAAREELISSGDDIPNQSSTWSGEENSAQSNDTPPGNLTSNPGDSAIDIEGHTQVEQLTPMHHNEDSTTHLHPGTHATVTSLYEAFALGLDIQTAQYILSQVFDQSGRLGIFAILSHLPPDLSPTSLLNQSEGQPRELALMLLAVGLQLNFVWLPIDVQYSLELLIDTLRIESLKLMPMLAWKSSDINVSQTMSLLLASHTWCLQSDMAEIACRWNAIAGLIWHDLVRMGNLDTLQRNVLARVGKAIELQNAVLSMLHYKPPTASAGFQSLPGDLQHEVLSPGWIGGASPTNMPTDFFSLFMPLVQPLQKVITSPHDSSALDEIRDELEAYFIRFPTTLLEYECLEHAYQAEAMIWFHGIFMLTFFLVLTSSVVTCLALREFDGSLGSHEVMATMPPTLLASADRHLRALETFMKGTRFDVELIKHTQTCLSSSVMLGSPGSSSDYNRTLDELAFYRWASGGHGILRSPKQPVVESSQFMNRYPIHSRSLQDRTSAIERLCSPNARICQPGYFEFSIQLF</sequence>
<evidence type="ECO:0000313" key="4">
    <source>
        <dbReference type="Proteomes" id="UP000532311"/>
    </source>
</evidence>
<feature type="compositionally biased region" description="Polar residues" evidence="1">
    <location>
        <begin position="67"/>
        <end position="95"/>
    </location>
</feature>
<dbReference type="Proteomes" id="UP000532311">
    <property type="component" value="Unassembled WGS sequence"/>
</dbReference>
<dbReference type="EMBL" id="JAAQPF010000352">
    <property type="protein sequence ID" value="KAF5705231.1"/>
    <property type="molecule type" value="Genomic_DNA"/>
</dbReference>
<keyword evidence="2" id="KW-1133">Transmembrane helix</keyword>
<organism evidence="3 4">
    <name type="scientific">Fusarium globosum</name>
    <dbReference type="NCBI Taxonomy" id="78864"/>
    <lineage>
        <taxon>Eukaryota</taxon>
        <taxon>Fungi</taxon>
        <taxon>Dikarya</taxon>
        <taxon>Ascomycota</taxon>
        <taxon>Pezizomycotina</taxon>
        <taxon>Sordariomycetes</taxon>
        <taxon>Hypocreomycetidae</taxon>
        <taxon>Hypocreales</taxon>
        <taxon>Nectriaceae</taxon>
        <taxon>Fusarium</taxon>
        <taxon>Fusarium fujikuroi species complex</taxon>
    </lineage>
</organism>
<feature type="transmembrane region" description="Helical" evidence="2">
    <location>
        <begin position="407"/>
        <end position="431"/>
    </location>
</feature>
<accession>A0A8H5Y590</accession>
<dbReference type="AlphaFoldDB" id="A0A8H5Y590"/>
<keyword evidence="4" id="KW-1185">Reference proteome</keyword>
<comment type="caution">
    <text evidence="3">The sequence shown here is derived from an EMBL/GenBank/DDBJ whole genome shotgun (WGS) entry which is preliminary data.</text>
</comment>
<reference evidence="3 4" key="1">
    <citation type="submission" date="2020-05" db="EMBL/GenBank/DDBJ databases">
        <title>Identification and distribution of gene clusters putatively required for synthesis of sphingolipid metabolism inhibitors in phylogenetically diverse species of the filamentous fungus Fusarium.</title>
        <authorList>
            <person name="Kim H.-S."/>
            <person name="Busman M."/>
            <person name="Brown D.W."/>
            <person name="Divon H."/>
            <person name="Uhlig S."/>
            <person name="Proctor R.H."/>
        </authorList>
    </citation>
    <scope>NUCLEOTIDE SEQUENCE [LARGE SCALE GENOMIC DNA]</scope>
    <source>
        <strain evidence="3 4">NRRL 26131</strain>
    </source>
</reference>
<proteinExistence type="predicted"/>
<keyword evidence="2" id="KW-0472">Membrane</keyword>
<protein>
    <submittedName>
        <fullName evidence="3">Xylanolytic transcriptional activator xlnR</fullName>
    </submittedName>
</protein>
<name>A0A8H5Y590_9HYPO</name>
<feature type="compositionally biased region" description="Basic and acidic residues" evidence="1">
    <location>
        <begin position="39"/>
        <end position="59"/>
    </location>
</feature>
<feature type="region of interest" description="Disordered" evidence="1">
    <location>
        <begin position="21"/>
        <end position="99"/>
    </location>
</feature>
<evidence type="ECO:0000256" key="2">
    <source>
        <dbReference type="SAM" id="Phobius"/>
    </source>
</evidence>
<keyword evidence="2" id="KW-0812">Transmembrane</keyword>